<dbReference type="EMBL" id="AZBU02000003">
    <property type="protein sequence ID" value="TKR86867.1"/>
    <property type="molecule type" value="Genomic_DNA"/>
</dbReference>
<keyword evidence="6 7" id="KW-0472">Membrane</keyword>
<feature type="repeat" description="Solcar" evidence="7">
    <location>
        <begin position="18"/>
        <end position="110"/>
    </location>
</feature>
<evidence type="ECO:0000313" key="10">
    <source>
        <dbReference type="Proteomes" id="UP000298663"/>
    </source>
</evidence>
<comment type="subcellular location">
    <subcellularLocation>
        <location evidence="1">Membrane</location>
        <topology evidence="1">Multi-pass membrane protein</topology>
    </subcellularLocation>
</comment>
<dbReference type="STRING" id="34508.A0A4U5NTP7"/>
<dbReference type="InterPro" id="IPR023395">
    <property type="entry name" value="MCP_dom_sf"/>
</dbReference>
<keyword evidence="3 8" id="KW-0813">Transport</keyword>
<dbReference type="SUPFAM" id="SSF103506">
    <property type="entry name" value="Mitochondrial carrier"/>
    <property type="match status" value="1"/>
</dbReference>
<feature type="repeat" description="Solcar" evidence="7">
    <location>
        <begin position="214"/>
        <end position="308"/>
    </location>
</feature>
<keyword evidence="5" id="KW-0677">Repeat</keyword>
<reference evidence="9 10" key="1">
    <citation type="journal article" date="2015" name="Genome Biol.">
        <title>Comparative genomics of Steinernema reveals deeply conserved gene regulatory networks.</title>
        <authorList>
            <person name="Dillman A.R."/>
            <person name="Macchietto M."/>
            <person name="Porter C.F."/>
            <person name="Rogers A."/>
            <person name="Williams B."/>
            <person name="Antoshechkin I."/>
            <person name="Lee M.M."/>
            <person name="Goodwin Z."/>
            <person name="Lu X."/>
            <person name="Lewis E.E."/>
            <person name="Goodrich-Blair H."/>
            <person name="Stock S.P."/>
            <person name="Adams B.J."/>
            <person name="Sternberg P.W."/>
            <person name="Mortazavi A."/>
        </authorList>
    </citation>
    <scope>NUCLEOTIDE SEQUENCE [LARGE SCALE GENOMIC DNA]</scope>
    <source>
        <strain evidence="9 10">ALL</strain>
    </source>
</reference>
<feature type="repeat" description="Solcar" evidence="7">
    <location>
        <begin position="120"/>
        <end position="206"/>
    </location>
</feature>
<dbReference type="Pfam" id="PF00153">
    <property type="entry name" value="Mito_carr"/>
    <property type="match status" value="3"/>
</dbReference>
<dbReference type="PROSITE" id="PS50920">
    <property type="entry name" value="SOLCAR"/>
    <property type="match status" value="3"/>
</dbReference>
<accession>A0A4U5NTP7</accession>
<name>A0A4U5NTP7_STECR</name>
<keyword evidence="4 7" id="KW-0812">Transmembrane</keyword>
<dbReference type="GO" id="GO:0016020">
    <property type="term" value="C:membrane"/>
    <property type="evidence" value="ECO:0007669"/>
    <property type="project" value="UniProtKB-SubCell"/>
</dbReference>
<organism evidence="9 10">
    <name type="scientific">Steinernema carpocapsae</name>
    <name type="common">Entomopathogenic nematode</name>
    <dbReference type="NCBI Taxonomy" id="34508"/>
    <lineage>
        <taxon>Eukaryota</taxon>
        <taxon>Metazoa</taxon>
        <taxon>Ecdysozoa</taxon>
        <taxon>Nematoda</taxon>
        <taxon>Chromadorea</taxon>
        <taxon>Rhabditida</taxon>
        <taxon>Tylenchina</taxon>
        <taxon>Panagrolaimomorpha</taxon>
        <taxon>Strongyloidoidea</taxon>
        <taxon>Steinernematidae</taxon>
        <taxon>Steinernema</taxon>
    </lineage>
</organism>
<gene>
    <name evidence="9" type="ORF">L596_011374</name>
</gene>
<evidence type="ECO:0000256" key="2">
    <source>
        <dbReference type="ARBA" id="ARBA00006375"/>
    </source>
</evidence>
<dbReference type="InterPro" id="IPR018108">
    <property type="entry name" value="MCP_transmembrane"/>
</dbReference>
<keyword evidence="10" id="KW-1185">Reference proteome</keyword>
<evidence type="ECO:0000313" key="9">
    <source>
        <dbReference type="EMBL" id="TKR86867.1"/>
    </source>
</evidence>
<dbReference type="PANTHER" id="PTHR24089">
    <property type="entry name" value="SOLUTE CARRIER FAMILY 25"/>
    <property type="match status" value="1"/>
</dbReference>
<protein>
    <recommendedName>
        <fullName evidence="11">Mitochondrial thiamine pyrophosphate carrier</fullName>
    </recommendedName>
</protein>
<proteinExistence type="inferred from homology"/>
<dbReference type="AlphaFoldDB" id="A0A4U5NTP7"/>
<comment type="similarity">
    <text evidence="2 8">Belongs to the mitochondrial carrier (TC 2.A.29) family.</text>
</comment>
<evidence type="ECO:0000256" key="4">
    <source>
        <dbReference type="ARBA" id="ARBA00022692"/>
    </source>
</evidence>
<evidence type="ECO:0000256" key="6">
    <source>
        <dbReference type="ARBA" id="ARBA00023136"/>
    </source>
</evidence>
<dbReference type="Gene3D" id="1.50.40.10">
    <property type="entry name" value="Mitochondrial carrier domain"/>
    <property type="match status" value="1"/>
</dbReference>
<evidence type="ECO:0000256" key="5">
    <source>
        <dbReference type="ARBA" id="ARBA00022737"/>
    </source>
</evidence>
<reference evidence="9 10" key="2">
    <citation type="journal article" date="2019" name="G3 (Bethesda)">
        <title>Hybrid Assembly of the Genome of the Entomopathogenic Nematode Steinernema carpocapsae Identifies the X-Chromosome.</title>
        <authorList>
            <person name="Serra L."/>
            <person name="Macchietto M."/>
            <person name="Macias-Munoz A."/>
            <person name="McGill C.J."/>
            <person name="Rodriguez I.M."/>
            <person name="Rodriguez B."/>
            <person name="Murad R."/>
            <person name="Mortazavi A."/>
        </authorList>
    </citation>
    <scope>NUCLEOTIDE SEQUENCE [LARGE SCALE GENOMIC DNA]</scope>
    <source>
        <strain evidence="9 10">ALL</strain>
    </source>
</reference>
<evidence type="ECO:0000256" key="1">
    <source>
        <dbReference type="ARBA" id="ARBA00004141"/>
    </source>
</evidence>
<evidence type="ECO:0000256" key="3">
    <source>
        <dbReference type="ARBA" id="ARBA00022448"/>
    </source>
</evidence>
<evidence type="ECO:0000256" key="8">
    <source>
        <dbReference type="RuleBase" id="RU000488"/>
    </source>
</evidence>
<evidence type="ECO:0000256" key="7">
    <source>
        <dbReference type="PROSITE-ProRule" id="PRU00282"/>
    </source>
</evidence>
<dbReference type="PRINTS" id="PR00926">
    <property type="entry name" value="MITOCARRIER"/>
</dbReference>
<dbReference type="OrthoDB" id="18574at2759"/>
<dbReference type="GO" id="GO:0055085">
    <property type="term" value="P:transmembrane transport"/>
    <property type="evidence" value="ECO:0007669"/>
    <property type="project" value="InterPro"/>
</dbReference>
<comment type="caution">
    <text evidence="9">The sequence shown here is derived from an EMBL/GenBank/DDBJ whole genome shotgun (WGS) entry which is preliminary data.</text>
</comment>
<evidence type="ECO:0008006" key="11">
    <source>
        <dbReference type="Google" id="ProtNLM"/>
    </source>
</evidence>
<dbReference type="Proteomes" id="UP000298663">
    <property type="component" value="Unassembled WGS sequence"/>
</dbReference>
<sequence length="313" mass="34240">MVLGHGANKKLSSADRDLTSSEHSQAGLVSGILSRACIQPLDVLKIRFQLQEEPLRGHTRGKYYGVFQAISLICREEGVRALWKGHVPAQGLSAVYGIVQFTSFDFLSWHANRIPAARNNGTMCDFACGAVAGSMAMAAAMPLDVIRTRLVAQSDVKVYRGTGHAIVKIWKREGIRGYFKGLTPSLLQVAPFTGLQFAIYNAVNAVWIKYISSNETSSALISGAVAGSCAKTILYPLDMVRHRLQVLAIDRGEKFGKTTQHRGFISSMRGIVKRESAMALFKGLWPSMIKAAASSGLSFLFYKISCDFIRSRS</sequence>
<dbReference type="InterPro" id="IPR002067">
    <property type="entry name" value="MCP"/>
</dbReference>